<organism evidence="4 5">
    <name type="scientific">Bacillus carboniphilus</name>
    <dbReference type="NCBI Taxonomy" id="86663"/>
    <lineage>
        <taxon>Bacteria</taxon>
        <taxon>Bacillati</taxon>
        <taxon>Bacillota</taxon>
        <taxon>Bacilli</taxon>
        <taxon>Bacillales</taxon>
        <taxon>Bacillaceae</taxon>
        <taxon>Bacillus</taxon>
    </lineage>
</organism>
<keyword evidence="2" id="KW-0560">Oxidoreductase</keyword>
<dbReference type="Gene3D" id="3.40.50.720">
    <property type="entry name" value="NAD(P)-binding Rossmann-like Domain"/>
    <property type="match status" value="1"/>
</dbReference>
<accession>A0ABP3GIK1</accession>
<sequence length="264" mass="28906">MNPRLKGKNVVITGASSGIGAKMALLCAKSGANVILLARSLDKLEVLKQEIENQFPVAVHVFRLDVSDVSEIQAVFAKILQTVSHVDVLINNAGFGIFDEVEHAKLEDAKAMFDTNVLGLIACTKMVLPGMKQRKSGHIVNIASIAGKLATPKSSVYSASKHAVLGFTNSLRMELDDEGIYVTAVNPGPIETNFFNIADEGGTYVKSLQKFMLSSDDVAEKVVGRIYTRTREINLPRWMNLGDVFYTLFPKLFEKVGKKALFKK</sequence>
<evidence type="ECO:0000313" key="5">
    <source>
        <dbReference type="Proteomes" id="UP001500782"/>
    </source>
</evidence>
<dbReference type="Pfam" id="PF00106">
    <property type="entry name" value="adh_short"/>
    <property type="match status" value="1"/>
</dbReference>
<keyword evidence="5" id="KW-1185">Reference proteome</keyword>
<evidence type="ECO:0000313" key="4">
    <source>
        <dbReference type="EMBL" id="GAA0346528.1"/>
    </source>
</evidence>
<gene>
    <name evidence="4" type="ORF">GCM10008967_41170</name>
</gene>
<reference evidence="5" key="1">
    <citation type="journal article" date="2019" name="Int. J. Syst. Evol. Microbiol.">
        <title>The Global Catalogue of Microorganisms (GCM) 10K type strain sequencing project: providing services to taxonomists for standard genome sequencing and annotation.</title>
        <authorList>
            <consortium name="The Broad Institute Genomics Platform"/>
            <consortium name="The Broad Institute Genome Sequencing Center for Infectious Disease"/>
            <person name="Wu L."/>
            <person name="Ma J."/>
        </authorList>
    </citation>
    <scope>NUCLEOTIDE SEQUENCE [LARGE SCALE GENOMIC DNA]</scope>
    <source>
        <strain evidence="5">JCM 9731</strain>
    </source>
</reference>
<dbReference type="Proteomes" id="UP001500782">
    <property type="component" value="Unassembled WGS sequence"/>
</dbReference>
<protein>
    <submittedName>
        <fullName evidence="4">SDR family oxidoreductase</fullName>
    </submittedName>
</protein>
<dbReference type="PANTHER" id="PTHR44196:SF1">
    <property type="entry name" value="DEHYDROGENASE_REDUCTASE SDR FAMILY MEMBER 7B"/>
    <property type="match status" value="1"/>
</dbReference>
<dbReference type="InterPro" id="IPR002347">
    <property type="entry name" value="SDR_fam"/>
</dbReference>
<dbReference type="EMBL" id="BAAADJ010000064">
    <property type="protein sequence ID" value="GAA0346528.1"/>
    <property type="molecule type" value="Genomic_DNA"/>
</dbReference>
<dbReference type="PROSITE" id="PS00061">
    <property type="entry name" value="ADH_SHORT"/>
    <property type="match status" value="1"/>
</dbReference>
<name>A0ABP3GIK1_9BACI</name>
<comment type="caution">
    <text evidence="4">The sequence shown here is derived from an EMBL/GenBank/DDBJ whole genome shotgun (WGS) entry which is preliminary data.</text>
</comment>
<dbReference type="PANTHER" id="PTHR44196">
    <property type="entry name" value="DEHYDROGENASE/REDUCTASE SDR FAMILY MEMBER 7B"/>
    <property type="match status" value="1"/>
</dbReference>
<evidence type="ECO:0000256" key="3">
    <source>
        <dbReference type="RuleBase" id="RU000363"/>
    </source>
</evidence>
<dbReference type="InterPro" id="IPR020904">
    <property type="entry name" value="Sc_DH/Rdtase_CS"/>
</dbReference>
<proteinExistence type="inferred from homology"/>
<evidence type="ECO:0000256" key="1">
    <source>
        <dbReference type="ARBA" id="ARBA00006484"/>
    </source>
</evidence>
<dbReference type="PRINTS" id="PR00081">
    <property type="entry name" value="GDHRDH"/>
</dbReference>
<dbReference type="RefSeq" id="WP_343803596.1">
    <property type="nucleotide sequence ID" value="NZ_BAAADJ010000064.1"/>
</dbReference>
<dbReference type="InterPro" id="IPR036291">
    <property type="entry name" value="NAD(P)-bd_dom_sf"/>
</dbReference>
<dbReference type="PIRSF" id="PIRSF000126">
    <property type="entry name" value="11-beta-HSD1"/>
    <property type="match status" value="1"/>
</dbReference>
<dbReference type="SUPFAM" id="SSF51735">
    <property type="entry name" value="NAD(P)-binding Rossmann-fold domains"/>
    <property type="match status" value="1"/>
</dbReference>
<dbReference type="PRINTS" id="PR00080">
    <property type="entry name" value="SDRFAMILY"/>
</dbReference>
<evidence type="ECO:0000256" key="2">
    <source>
        <dbReference type="ARBA" id="ARBA00023002"/>
    </source>
</evidence>
<comment type="similarity">
    <text evidence="1 3">Belongs to the short-chain dehydrogenases/reductases (SDR) family.</text>
</comment>